<keyword evidence="9" id="KW-1185">Reference proteome</keyword>
<keyword evidence="6" id="KW-0472">Membrane</keyword>
<name>A0A1I4Z3L9_9RHOB</name>
<organism evidence="8 9">
    <name type="scientific">Roseovarius lutimaris</name>
    <dbReference type="NCBI Taxonomy" id="1005928"/>
    <lineage>
        <taxon>Bacteria</taxon>
        <taxon>Pseudomonadati</taxon>
        <taxon>Pseudomonadota</taxon>
        <taxon>Alphaproteobacteria</taxon>
        <taxon>Rhodobacterales</taxon>
        <taxon>Roseobacteraceae</taxon>
        <taxon>Roseovarius</taxon>
    </lineage>
</organism>
<evidence type="ECO:0000256" key="2">
    <source>
        <dbReference type="ARBA" id="ARBA00004613"/>
    </source>
</evidence>
<dbReference type="PANTHER" id="PTHR38340">
    <property type="entry name" value="S-LAYER PROTEIN"/>
    <property type="match status" value="1"/>
</dbReference>
<gene>
    <name evidence="8" type="ORF">SAMN04487859_102246</name>
</gene>
<dbReference type="InterPro" id="IPR020894">
    <property type="entry name" value="Cadherin_CS"/>
</dbReference>
<dbReference type="InterPro" id="IPR019791">
    <property type="entry name" value="Haem_peroxidase_animal"/>
</dbReference>
<dbReference type="InterPro" id="IPR037120">
    <property type="entry name" value="Haem_peroxidase_sf_animal"/>
</dbReference>
<evidence type="ECO:0000259" key="7">
    <source>
        <dbReference type="PROSITE" id="PS50268"/>
    </source>
</evidence>
<dbReference type="Gene3D" id="2.60.40.60">
    <property type="entry name" value="Cadherins"/>
    <property type="match status" value="2"/>
</dbReference>
<comment type="subcellular location">
    <subcellularLocation>
        <location evidence="1">Membrane</location>
    </subcellularLocation>
    <subcellularLocation>
        <location evidence="2">Secreted</location>
    </subcellularLocation>
</comment>
<evidence type="ECO:0000256" key="6">
    <source>
        <dbReference type="ARBA" id="ARBA00023136"/>
    </source>
</evidence>
<evidence type="ECO:0000313" key="8">
    <source>
        <dbReference type="EMBL" id="SFN44470.1"/>
    </source>
</evidence>
<dbReference type="PROSITE" id="PS00232">
    <property type="entry name" value="CADHERIN_1"/>
    <property type="match status" value="1"/>
</dbReference>
<dbReference type="PROSITE" id="PS50268">
    <property type="entry name" value="CADHERIN_2"/>
    <property type="match status" value="1"/>
</dbReference>
<evidence type="ECO:0000256" key="5">
    <source>
        <dbReference type="ARBA" id="ARBA00022837"/>
    </source>
</evidence>
<dbReference type="GO" id="GO:0005509">
    <property type="term" value="F:calcium ion binding"/>
    <property type="evidence" value="ECO:0007669"/>
    <property type="project" value="InterPro"/>
</dbReference>
<keyword evidence="4" id="KW-0677">Repeat</keyword>
<dbReference type="SUPFAM" id="SSF48113">
    <property type="entry name" value="Heme-dependent peroxidases"/>
    <property type="match status" value="1"/>
</dbReference>
<dbReference type="InterPro" id="IPR050557">
    <property type="entry name" value="RTX_toxin/Mannuronan_C5-epim"/>
</dbReference>
<evidence type="ECO:0000256" key="1">
    <source>
        <dbReference type="ARBA" id="ARBA00004370"/>
    </source>
</evidence>
<evidence type="ECO:0000256" key="4">
    <source>
        <dbReference type="ARBA" id="ARBA00022737"/>
    </source>
</evidence>
<dbReference type="PROSITE" id="PS50292">
    <property type="entry name" value="PEROXIDASE_3"/>
    <property type="match status" value="1"/>
</dbReference>
<dbReference type="InterPro" id="IPR010255">
    <property type="entry name" value="Haem_peroxidase_sf"/>
</dbReference>
<dbReference type="PANTHER" id="PTHR38340:SF1">
    <property type="entry name" value="S-LAYER PROTEIN"/>
    <property type="match status" value="1"/>
</dbReference>
<dbReference type="Pfam" id="PF00353">
    <property type="entry name" value="HemolysinCabind"/>
    <property type="match status" value="8"/>
</dbReference>
<dbReference type="Pfam" id="PF03098">
    <property type="entry name" value="An_peroxidase"/>
    <property type="match status" value="2"/>
</dbReference>
<proteinExistence type="predicted"/>
<dbReference type="Proteomes" id="UP000198599">
    <property type="component" value="Unassembled WGS sequence"/>
</dbReference>
<keyword evidence="5" id="KW-0106">Calcium</keyword>
<dbReference type="Gene3D" id="2.150.10.10">
    <property type="entry name" value="Serralysin-like metalloprotease, C-terminal"/>
    <property type="match status" value="6"/>
</dbReference>
<dbReference type="RefSeq" id="WP_092834068.1">
    <property type="nucleotide sequence ID" value="NZ_FOVP01000002.1"/>
</dbReference>
<dbReference type="SUPFAM" id="SSF49313">
    <property type="entry name" value="Cadherin-like"/>
    <property type="match status" value="1"/>
</dbReference>
<dbReference type="GO" id="GO:0005886">
    <property type="term" value="C:plasma membrane"/>
    <property type="evidence" value="ECO:0007669"/>
    <property type="project" value="InterPro"/>
</dbReference>
<accession>A0A1I4Z3L9</accession>
<dbReference type="PRINTS" id="PR00313">
    <property type="entry name" value="CABNDNGRPT"/>
</dbReference>
<dbReference type="GO" id="GO:0007156">
    <property type="term" value="P:homophilic cell adhesion via plasma membrane adhesion molecules"/>
    <property type="evidence" value="ECO:0007669"/>
    <property type="project" value="InterPro"/>
</dbReference>
<dbReference type="CDD" id="cd11304">
    <property type="entry name" value="Cadherin_repeat"/>
    <property type="match status" value="1"/>
</dbReference>
<evidence type="ECO:0000313" key="9">
    <source>
        <dbReference type="Proteomes" id="UP000198599"/>
    </source>
</evidence>
<dbReference type="GO" id="GO:0006979">
    <property type="term" value="P:response to oxidative stress"/>
    <property type="evidence" value="ECO:0007669"/>
    <property type="project" value="InterPro"/>
</dbReference>
<dbReference type="InterPro" id="IPR002126">
    <property type="entry name" value="Cadherin-like_dom"/>
</dbReference>
<dbReference type="PROSITE" id="PS00330">
    <property type="entry name" value="HEMOLYSIN_CALCIUM"/>
    <property type="match status" value="7"/>
</dbReference>
<sequence length="1663" mass="171666">MTQQLTPADILFILDNVLAGDSPAPGADPLAPVGIRTIDGTNNNISNLTLIDQYGQLVDTGTFANLNQGFVSISSSTSPLAYGAFANNEVDASPRVVSNLIADITSSNPAANTAQLMSQGDISVDRLPENSLFTFFGQFFDHGLDFISKQGGTVMIPLLPGDQLFDPSGPNMMFLSRADENANGETINTTAPLIEQSQTYGSNAAISFYLREYDVNGNATGDLVHGANGGLANWADIKANANVWARAQVGADPATEMLTDANVLNAPDPTMWNPAANGGLGGFLAGAESGQSFLADIAHNANPSGGLVADGDSIVNPHGVGAPPPAAGEFDNELLDLHYISGDPRVNENTALTSIHDAFHNEHTRILNQIKDWVQQQNEIDPTFAAQWTGEMYFQAAKMVNEMQYQHLVFEEFGRRMSPNIDAFASYKVDINPNIMLEFSQAVYRLGHSQLSDNVKAIDTSGVATDFSLIDAFLDPELYSDVGGADFIKGSQFEQGMQIDEFVVDALRNFLVGLPLDLAALNIARARDVGLPSLNQLRADLFAQTGEASLKPYESWAEFGANLLNPDSLVNFIAAYSNEASIVAARDSGLPTAIDDVRDAAALMMADNAFMNGGDNGYELIDLWMGGLAEQKVPLGLLGSTFDFIFAQQMIALQDGDRFYYLARLGGNFLDQIEGQTFSDILMRGNGTTHMHGDAFGTPDALIELGALGLQDFMRTPAELTAYISEVIGGTNAANNIRGGAGNDAIYGEGGNDTLDGGANDDHIYGGEGNDSIEGAVGFDFLRGGNGDDTVRGGADDDAISGGKGNDLLFGDNGFDALMGNNGNDTMHGGAQDDEMLGGEGDDVMFGDDGDDGIDGEDGDDVLSGGRGDDLLAGGLGNDMLIGGAGGDALDGGVGGFDIASYATWLENVQPGTASGLTINMANTVLSTGDARDDSYLDIEALIGTNFADVITGDDLANMIIGGVGNDTINGGLGDDVVVGSEGNDRLVGGGGIDTVLVRGLESEFSIAGAVGGFNLTDNEIVFGTNEGTDFISNDITWLTFDDALVNLQTGQYAPLIGLTNTAERVQNGVDIIGELESTVNLVDGQSLAGNGFEVGDIEILDPDGANGGPQVLTLLGDDAASFTIRNIGGINKLFLTGGGPNSSVNFEAKQFYNVAIDVADGIGGSAINVKLNVTDINDNAPVITSGNHVNVQDNVSTDTIIYRAASEDIDTTGELIAYSLSGVDAAAFTFVDGELRFASTPSFDTPGDVGGDNIYDVTVEATDGSTGTVTEDVQIRVTSGPVPANIINGTPGPDVPLTGTAFADIINGLAGNDGLFGQEGDDVLNGGDNQDSLFGGLGADTLDGGENTDDHFVDSDDIVTDTGTVGFDRATILDTAGDSINLAGWSGVERVNGNIGNDVIDASALSVGLVLFGSDGDDTITGSSGNDTILGGDGNDDLSGGGGNDTIIGGVGDDLLSGGDGNDVFYIDANLDVVTDGGIGFDKVVITNAAGLTLNIGAWTGVERINGFTGVDTIDATGMVTGITMAGGGDNDILTGGSGNDTFYGGVGDDILTGAGGDDVLIGAAGADTLEGGAGNDFYLGGVDADTFFFTDANMGTDVIGDYSNAVDGDVLTFAASSGVTALGDLTLTVDGPDTILTAVAWGAGEITLTNYLGDGTEFTFV</sequence>
<evidence type="ECO:0000256" key="3">
    <source>
        <dbReference type="ARBA" id="ARBA00022525"/>
    </source>
</evidence>
<dbReference type="InterPro" id="IPR011049">
    <property type="entry name" value="Serralysin-like_metalloprot_C"/>
</dbReference>
<feature type="domain" description="Cadherin" evidence="7">
    <location>
        <begin position="1092"/>
        <end position="1184"/>
    </location>
</feature>
<dbReference type="EMBL" id="FOVP01000002">
    <property type="protein sequence ID" value="SFN44470.1"/>
    <property type="molecule type" value="Genomic_DNA"/>
</dbReference>
<dbReference type="InterPro" id="IPR015919">
    <property type="entry name" value="Cadherin-like_sf"/>
</dbReference>
<dbReference type="GO" id="GO:0005576">
    <property type="term" value="C:extracellular region"/>
    <property type="evidence" value="ECO:0007669"/>
    <property type="project" value="UniProtKB-SubCell"/>
</dbReference>
<dbReference type="STRING" id="1005928.SAMN04487859_102246"/>
<dbReference type="SUPFAM" id="SSF51120">
    <property type="entry name" value="beta-Roll"/>
    <property type="match status" value="5"/>
</dbReference>
<dbReference type="InterPro" id="IPR018511">
    <property type="entry name" value="Hemolysin-typ_Ca-bd_CS"/>
</dbReference>
<dbReference type="OrthoDB" id="105077at2"/>
<reference evidence="9" key="1">
    <citation type="submission" date="2016-10" db="EMBL/GenBank/DDBJ databases">
        <authorList>
            <person name="Varghese N."/>
            <person name="Submissions S."/>
        </authorList>
    </citation>
    <scope>NUCLEOTIDE SEQUENCE [LARGE SCALE GENOMIC DNA]</scope>
    <source>
        <strain evidence="9">DSM 28463</strain>
    </source>
</reference>
<keyword evidence="3" id="KW-0964">Secreted</keyword>
<protein>
    <submittedName>
        <fullName evidence="8">Ca2+-binding protein, RTX toxin-related</fullName>
    </submittedName>
</protein>
<dbReference type="Gene3D" id="1.10.640.10">
    <property type="entry name" value="Haem peroxidase domain superfamily, animal type"/>
    <property type="match status" value="1"/>
</dbReference>
<dbReference type="GO" id="GO:0004601">
    <property type="term" value="F:peroxidase activity"/>
    <property type="evidence" value="ECO:0007669"/>
    <property type="project" value="InterPro"/>
</dbReference>
<dbReference type="InterPro" id="IPR001343">
    <property type="entry name" value="Hemolysn_Ca-bd"/>
</dbReference>
<dbReference type="GO" id="GO:0020037">
    <property type="term" value="F:heme binding"/>
    <property type="evidence" value="ECO:0007669"/>
    <property type="project" value="InterPro"/>
</dbReference>